<sequence>MDAESWKKHIQFFLTPHPVYHEAGEDMYVPREGYTVASIFTGGLRIVGDTETLEVNYNNPDLLILSLNTTATSHIYRFDWDHLVAFELVRDNEADDDLPWPPRISMN</sequence>
<keyword evidence="2" id="KW-1185">Reference proteome</keyword>
<organism evidence="1 2">
    <name type="scientific">Rhodopirellula bahusiensis</name>
    <dbReference type="NCBI Taxonomy" id="2014065"/>
    <lineage>
        <taxon>Bacteria</taxon>
        <taxon>Pseudomonadati</taxon>
        <taxon>Planctomycetota</taxon>
        <taxon>Planctomycetia</taxon>
        <taxon>Pirellulales</taxon>
        <taxon>Pirellulaceae</taxon>
        <taxon>Rhodopirellula</taxon>
    </lineage>
</organism>
<dbReference type="RefSeq" id="WP_099260187.1">
    <property type="nucleotide sequence ID" value="NZ_NIZW01000005.1"/>
</dbReference>
<protein>
    <submittedName>
        <fullName evidence="1">Uncharacterized protein</fullName>
    </submittedName>
</protein>
<dbReference type="Proteomes" id="UP000225740">
    <property type="component" value="Unassembled WGS sequence"/>
</dbReference>
<dbReference type="EMBL" id="NIZW01000005">
    <property type="protein sequence ID" value="PHQ35863.1"/>
    <property type="molecule type" value="Genomic_DNA"/>
</dbReference>
<comment type="caution">
    <text evidence="1">The sequence shown here is derived from an EMBL/GenBank/DDBJ whole genome shotgun (WGS) entry which is preliminary data.</text>
</comment>
<dbReference type="AlphaFoldDB" id="A0A2G1WA14"/>
<reference evidence="1 2" key="1">
    <citation type="submission" date="2017-06" db="EMBL/GenBank/DDBJ databases">
        <title>Description of Rhodopirellula bahusiensis sp. nov.</title>
        <authorList>
            <person name="Kizina J."/>
            <person name="Harder J."/>
        </authorList>
    </citation>
    <scope>NUCLEOTIDE SEQUENCE [LARGE SCALE GENOMIC DNA]</scope>
    <source>
        <strain evidence="1 2">SWK21</strain>
    </source>
</reference>
<accession>A0A2G1WA14</accession>
<evidence type="ECO:0000313" key="1">
    <source>
        <dbReference type="EMBL" id="PHQ35863.1"/>
    </source>
</evidence>
<proteinExistence type="predicted"/>
<dbReference type="GeneID" id="90608094"/>
<gene>
    <name evidence="1" type="ORF">CEE69_07760</name>
</gene>
<name>A0A2G1WA14_9BACT</name>
<evidence type="ECO:0000313" key="2">
    <source>
        <dbReference type="Proteomes" id="UP000225740"/>
    </source>
</evidence>